<accession>A0A4P6M0J4</accession>
<reference evidence="1 2" key="1">
    <citation type="submission" date="2019-01" db="EMBL/GenBank/DDBJ databases">
        <title>PMF-metabolizing Aryl O-demethylase.</title>
        <authorList>
            <person name="Kim M."/>
        </authorList>
    </citation>
    <scope>NUCLEOTIDE SEQUENCE [LARGE SCALE GENOMIC DNA]</scope>
    <source>
        <strain evidence="1 2">PMF1</strain>
    </source>
</reference>
<evidence type="ECO:0000313" key="2">
    <source>
        <dbReference type="Proteomes" id="UP000289794"/>
    </source>
</evidence>
<dbReference type="AlphaFoldDB" id="A0A4P6M0J4"/>
<dbReference type="EMBL" id="CP035945">
    <property type="protein sequence ID" value="QBE98059.1"/>
    <property type="molecule type" value="Genomic_DNA"/>
</dbReference>
<name>A0A4P6M0J4_9FIRM</name>
<sequence>MRKIRKRILLLIICSICLTGCGSIRRVKINADEITEDTVVFFDNEMFYEYMYSYPDIGALAGDSEEIIYGETTKLRYYMDWFGMCHTKADIKVLRSFKGDLKEGKIMKLVKDQGYVSVKDYIDSLYFREEKKDWRQKYKQYSAEEQKHIYIQQKEKNDIMLEIGQKSIYFLQKSTYYNTDGTYARLNGPEGEYVEIGGDHFMQAAAFTDYWNDTEIQENAHLRGAEDKCFTLDEIASQIYMTE</sequence>
<protein>
    <submittedName>
        <fullName evidence="1">Uncharacterized protein</fullName>
    </submittedName>
</protein>
<dbReference type="KEGG" id="bpro:PMF13cell1_03623"/>
<proteinExistence type="predicted"/>
<dbReference type="RefSeq" id="WP_165392507.1">
    <property type="nucleotide sequence ID" value="NZ_CP035945.1"/>
</dbReference>
<dbReference type="Proteomes" id="UP000289794">
    <property type="component" value="Chromosome"/>
</dbReference>
<organism evidence="1 2">
    <name type="scientific">Blautia producta</name>
    <dbReference type="NCBI Taxonomy" id="33035"/>
    <lineage>
        <taxon>Bacteria</taxon>
        <taxon>Bacillati</taxon>
        <taxon>Bacillota</taxon>
        <taxon>Clostridia</taxon>
        <taxon>Lachnospirales</taxon>
        <taxon>Lachnospiraceae</taxon>
        <taxon>Blautia</taxon>
    </lineage>
</organism>
<evidence type="ECO:0000313" key="1">
    <source>
        <dbReference type="EMBL" id="QBE98059.1"/>
    </source>
</evidence>
<gene>
    <name evidence="1" type="ORF">PMF13cell1_03623</name>
</gene>